<keyword evidence="1" id="KW-0732">Signal</keyword>
<dbReference type="PIRSF" id="PIRSF012509">
    <property type="entry name" value="CamS"/>
    <property type="match status" value="1"/>
</dbReference>
<comment type="caution">
    <text evidence="2">The sequence shown here is derived from an EMBL/GenBank/DDBJ whole genome shotgun (WGS) entry which is preliminary data.</text>
</comment>
<organism evidence="2 3">
    <name type="scientific">Ectobacillus funiculus</name>
    <dbReference type="NCBI Taxonomy" id="137993"/>
    <lineage>
        <taxon>Bacteria</taxon>
        <taxon>Bacillati</taxon>
        <taxon>Bacillota</taxon>
        <taxon>Bacilli</taxon>
        <taxon>Bacillales</taxon>
        <taxon>Bacillaceae</taxon>
        <taxon>Ectobacillus</taxon>
    </lineage>
</organism>
<dbReference type="PROSITE" id="PS51257">
    <property type="entry name" value="PROKAR_LIPOPROTEIN"/>
    <property type="match status" value="1"/>
</dbReference>
<evidence type="ECO:0000256" key="1">
    <source>
        <dbReference type="SAM" id="SignalP"/>
    </source>
</evidence>
<accession>A0ABV5WAC2</accession>
<gene>
    <name evidence="2" type="ORF">ACFFMS_03020</name>
</gene>
<dbReference type="Pfam" id="PF07537">
    <property type="entry name" value="CamS"/>
    <property type="match status" value="1"/>
</dbReference>
<evidence type="ECO:0000313" key="3">
    <source>
        <dbReference type="Proteomes" id="UP001589609"/>
    </source>
</evidence>
<sequence length="394" mass="44616">MKKLTLLIASLWLLLSGCSPGFQKDEKIVKDTSDSKESAVVPKYSISDEYYKTLIPFQKGAARGLVVQGLNSRLDMDEFETGLMRIAQKTFSTKNYLFQEGQYLDKRTAQLLVERKRTDAQQAELEKKLNKKVPNIGLNPVLEENAAGTAEEKNAKSPIYISNILEHNYLVKKSDNKVELGGVVIGLAMNSVHYFNTEQGYPREQQISVEESLAQGKKMAQTVLELLRKKDELKNVPIIIAIYRQEAKSSLVPGNLLAYTKVDKGDETADDWESVDEKYYLFPSDEASKNYREDAMKVSNFRSDLSEYFPDDFTAVVGRGFYKDGQLQELKISIPVQFNGKAEIIGFTQYVTGLVMEHFPNYIKVEVNIYSVNNPEAVITRDVDQEEPVVHIFS</sequence>
<reference evidence="2 3" key="1">
    <citation type="submission" date="2024-09" db="EMBL/GenBank/DDBJ databases">
        <authorList>
            <person name="Sun Q."/>
            <person name="Mori K."/>
        </authorList>
    </citation>
    <scope>NUCLEOTIDE SEQUENCE [LARGE SCALE GENOMIC DNA]</scope>
    <source>
        <strain evidence="2 3">JCM 11201</strain>
    </source>
</reference>
<feature type="chain" id="PRO_5046476422" evidence="1">
    <location>
        <begin position="22"/>
        <end position="394"/>
    </location>
</feature>
<dbReference type="EMBL" id="JBHMAF010000013">
    <property type="protein sequence ID" value="MFB9757517.1"/>
    <property type="molecule type" value="Genomic_DNA"/>
</dbReference>
<dbReference type="Gene3D" id="3.10.570.10">
    <property type="entry name" value="sex pheromone staph- cam373 precursor domain"/>
    <property type="match status" value="1"/>
</dbReference>
<dbReference type="InterPro" id="IPR011426">
    <property type="entry name" value="CamS"/>
</dbReference>
<keyword evidence="3" id="KW-1185">Reference proteome</keyword>
<proteinExistence type="predicted"/>
<protein>
    <submittedName>
        <fullName evidence="2">CamS family sex pheromone protein</fullName>
    </submittedName>
</protein>
<dbReference type="CDD" id="cd13441">
    <property type="entry name" value="CamS_repeat_1"/>
    <property type="match status" value="1"/>
</dbReference>
<dbReference type="RefSeq" id="WP_379947819.1">
    <property type="nucleotide sequence ID" value="NZ_JBHMAF010000013.1"/>
</dbReference>
<dbReference type="CDD" id="cd13440">
    <property type="entry name" value="CamS_repeat_2"/>
    <property type="match status" value="1"/>
</dbReference>
<evidence type="ECO:0000313" key="2">
    <source>
        <dbReference type="EMBL" id="MFB9757517.1"/>
    </source>
</evidence>
<dbReference type="Proteomes" id="UP001589609">
    <property type="component" value="Unassembled WGS sequence"/>
</dbReference>
<feature type="signal peptide" evidence="1">
    <location>
        <begin position="1"/>
        <end position="21"/>
    </location>
</feature>
<name>A0ABV5WAC2_9BACI</name>